<gene>
    <name evidence="3" type="ORF">JOC86_002708</name>
</gene>
<evidence type="ECO:0000259" key="1">
    <source>
        <dbReference type="Pfam" id="PF06276"/>
    </source>
</evidence>
<evidence type="ECO:0000313" key="3">
    <source>
        <dbReference type="EMBL" id="MBM7586166.1"/>
    </source>
</evidence>
<comment type="caution">
    <text evidence="3">The sequence shown here is derived from an EMBL/GenBank/DDBJ whole genome shotgun (WGS) entry which is preliminary data.</text>
</comment>
<organism evidence="3 4">
    <name type="scientific">Rossellomorea pakistanensis</name>
    <dbReference type="NCBI Taxonomy" id="992288"/>
    <lineage>
        <taxon>Bacteria</taxon>
        <taxon>Bacillati</taxon>
        <taxon>Bacillota</taxon>
        <taxon>Bacilli</taxon>
        <taxon>Bacillales</taxon>
        <taxon>Bacillaceae</taxon>
        <taxon>Rossellomorea</taxon>
    </lineage>
</organism>
<dbReference type="Proteomes" id="UP001646157">
    <property type="component" value="Unassembled WGS sequence"/>
</dbReference>
<evidence type="ECO:0000259" key="2">
    <source>
        <dbReference type="Pfam" id="PF11575"/>
    </source>
</evidence>
<name>A0ABS2NF32_9BACI</name>
<sequence>MYHARGCPIRMSQILLTSEELKWLENLRFVTDIQKVTSNRMFLVKDLIETEKMDSFLSEHYDQMGSHDPIVTGSLFMKRYAFLSVIGLFSMSMLGKRFDLSPDNVFIIDDEKNGLWMPGFYLKDSSVTKISTDRVQRKEYISHLFKDHLNLIMTSVRKVTKLSSLIMWENVAVYIYWLYEIVKDHPSLVGIDQQAEKDFALLLEETEACLFGEYHKNPLKRYYTEKVHVDGIEEKVRVRKTCCFSYELAEGERLRCNSCPQTCNIRTRKEPII</sequence>
<reference evidence="3 4" key="1">
    <citation type="submission" date="2021-01" db="EMBL/GenBank/DDBJ databases">
        <title>Genomic Encyclopedia of Type Strains, Phase IV (KMG-IV): sequencing the most valuable type-strain genomes for metagenomic binning, comparative biology and taxonomic classification.</title>
        <authorList>
            <person name="Goeker M."/>
        </authorList>
    </citation>
    <scope>NUCLEOTIDE SEQUENCE [LARGE SCALE GENOMIC DNA]</scope>
    <source>
        <strain evidence="3 4">DSM 24834</strain>
    </source>
</reference>
<feature type="domain" description="Aerobactin siderophore biosynthesis IucA/IucC-like C-terminal" evidence="1">
    <location>
        <begin position="74"/>
        <end position="222"/>
    </location>
</feature>
<accession>A0ABS2NF32</accession>
<proteinExistence type="predicted"/>
<evidence type="ECO:0000313" key="4">
    <source>
        <dbReference type="Proteomes" id="UP001646157"/>
    </source>
</evidence>
<dbReference type="Pfam" id="PF06276">
    <property type="entry name" value="FhuF"/>
    <property type="match status" value="1"/>
</dbReference>
<feature type="domain" description="Ferric siderophore reductase C-terminal" evidence="2">
    <location>
        <begin position="239"/>
        <end position="260"/>
    </location>
</feature>
<keyword evidence="4" id="KW-1185">Reference proteome</keyword>
<dbReference type="Pfam" id="PF11575">
    <property type="entry name" value="FhuF_C"/>
    <property type="match status" value="1"/>
</dbReference>
<protein>
    <submittedName>
        <fullName evidence="3">Siderophore-iron reductase FhuF</fullName>
    </submittedName>
</protein>
<dbReference type="InterPro" id="IPR022770">
    <property type="entry name" value="IucA/IucC-like_C"/>
</dbReference>
<dbReference type="EMBL" id="JAFBDZ010000002">
    <property type="protein sequence ID" value="MBM7586166.1"/>
    <property type="molecule type" value="Genomic_DNA"/>
</dbReference>
<dbReference type="InterPro" id="IPR024726">
    <property type="entry name" value="FhuF_C"/>
</dbReference>